<dbReference type="WBParaSite" id="Pan_g6038.t1">
    <property type="protein sequence ID" value="Pan_g6038.t1"/>
    <property type="gene ID" value="Pan_g6038"/>
</dbReference>
<organism evidence="2 3">
    <name type="scientific">Panagrellus redivivus</name>
    <name type="common">Microworm</name>
    <dbReference type="NCBI Taxonomy" id="6233"/>
    <lineage>
        <taxon>Eukaryota</taxon>
        <taxon>Metazoa</taxon>
        <taxon>Ecdysozoa</taxon>
        <taxon>Nematoda</taxon>
        <taxon>Chromadorea</taxon>
        <taxon>Rhabditida</taxon>
        <taxon>Tylenchina</taxon>
        <taxon>Panagrolaimomorpha</taxon>
        <taxon>Panagrolaimoidea</taxon>
        <taxon>Panagrolaimidae</taxon>
        <taxon>Panagrellus</taxon>
    </lineage>
</organism>
<feature type="region of interest" description="Disordered" evidence="1">
    <location>
        <begin position="346"/>
        <end position="375"/>
    </location>
</feature>
<name>A0A7E4W3C3_PANRE</name>
<feature type="compositionally biased region" description="Low complexity" evidence="1">
    <location>
        <begin position="361"/>
        <end position="373"/>
    </location>
</feature>
<accession>A0A7E4W3C3</accession>
<reference evidence="2" key="1">
    <citation type="journal article" date="2013" name="Genetics">
        <title>The draft genome and transcriptome of Panagrellus redivivus are shaped by the harsh demands of a free-living lifestyle.</title>
        <authorList>
            <person name="Srinivasan J."/>
            <person name="Dillman A.R."/>
            <person name="Macchietto M.G."/>
            <person name="Heikkinen L."/>
            <person name="Lakso M."/>
            <person name="Fracchia K.M."/>
            <person name="Antoshechkin I."/>
            <person name="Mortazavi A."/>
            <person name="Wong G."/>
            <person name="Sternberg P.W."/>
        </authorList>
    </citation>
    <scope>NUCLEOTIDE SEQUENCE [LARGE SCALE GENOMIC DNA]</scope>
    <source>
        <strain evidence="2">MT8872</strain>
    </source>
</reference>
<evidence type="ECO:0000256" key="1">
    <source>
        <dbReference type="SAM" id="MobiDB-lite"/>
    </source>
</evidence>
<evidence type="ECO:0000313" key="2">
    <source>
        <dbReference type="Proteomes" id="UP000492821"/>
    </source>
</evidence>
<dbReference type="AlphaFoldDB" id="A0A7E4W3C3"/>
<reference evidence="3" key="2">
    <citation type="submission" date="2020-10" db="UniProtKB">
        <authorList>
            <consortium name="WormBaseParasite"/>
        </authorList>
    </citation>
    <scope>IDENTIFICATION</scope>
</reference>
<protein>
    <submittedName>
        <fullName evidence="3">FERM domain-containing protein</fullName>
    </submittedName>
</protein>
<proteinExistence type="predicted"/>
<keyword evidence="2" id="KW-1185">Reference proteome</keyword>
<evidence type="ECO:0000313" key="3">
    <source>
        <dbReference type="WBParaSite" id="Pan_g6038.t1"/>
    </source>
</evidence>
<sequence>MQNAVSLMSKQLSFAVLNEGMWKLLVIEEKDPVKYAVFSIDWDGNTNLFSGTLITKDKAYNVVSECKYVFDVFKGLSKVQKSTTLRGVIANYWNTDEFPVDIHQKVIKALPSPTTKLIVGQIHAYFALHLKNSGIQASDREEIFMIDWCKAVCMRPYYLFFKEQNYYNFFAETVYAKHIGFAKPILYVRTDAEKYNVVYLKKYTLNDYLLSPELQLTAETYNEFIQSISNGTNFYGYLIDDFDDINYQAEWENQNIVIHCGIEKLPFEKTTTLDIGDTEWLKVYAVVRNDKYLIKSYTMKTKKPRRVFLTVKQLTLFDITASLFVLESMPADNEIANPLNNIVVNQSNDSPAKPPTLSEVSQSPEEAISSSESPPSPEVIFTFTANNRILVNAGPDYTGDSEFAAYFRMESSKFGPIVTVGEKAKAAYKKHPKTVIYDIPGLLAADSDLSNENLTWSFKTSRAADGTLLIHLGDNACTSPVPLFASVVKSALLHVKEHLTENVKSVGIRLPEASIISEDNLTKISNMLAVILTVL</sequence>
<dbReference type="Proteomes" id="UP000492821">
    <property type="component" value="Unassembled WGS sequence"/>
</dbReference>